<feature type="region of interest" description="Disordered" evidence="1">
    <location>
        <begin position="23"/>
        <end position="42"/>
    </location>
</feature>
<evidence type="ECO:0000313" key="2">
    <source>
        <dbReference type="EMBL" id="MBX61695.1"/>
    </source>
</evidence>
<sequence length="42" mass="5036">MALILTSYSIIKYQIKKSIFPEKGEKENSQCKNRNYYPSHRK</sequence>
<evidence type="ECO:0000256" key="1">
    <source>
        <dbReference type="SAM" id="MobiDB-lite"/>
    </source>
</evidence>
<proteinExistence type="predicted"/>
<name>A0A2P2Q3Y0_RHIMU</name>
<reference evidence="2" key="1">
    <citation type="submission" date="2018-02" db="EMBL/GenBank/DDBJ databases">
        <title>Rhizophora mucronata_Transcriptome.</title>
        <authorList>
            <person name="Meera S.P."/>
            <person name="Sreeshan A."/>
            <person name="Augustine A."/>
        </authorList>
    </citation>
    <scope>NUCLEOTIDE SEQUENCE</scope>
    <source>
        <tissue evidence="2">Leaf</tissue>
    </source>
</reference>
<protein>
    <submittedName>
        <fullName evidence="2">Uncharacterized protein</fullName>
    </submittedName>
</protein>
<dbReference type="EMBL" id="GGEC01081211">
    <property type="protein sequence ID" value="MBX61695.1"/>
    <property type="molecule type" value="Transcribed_RNA"/>
</dbReference>
<dbReference type="AlphaFoldDB" id="A0A2P2Q3Y0"/>
<accession>A0A2P2Q3Y0</accession>
<organism evidence="2">
    <name type="scientific">Rhizophora mucronata</name>
    <name type="common">Asiatic mangrove</name>
    <dbReference type="NCBI Taxonomy" id="61149"/>
    <lineage>
        <taxon>Eukaryota</taxon>
        <taxon>Viridiplantae</taxon>
        <taxon>Streptophyta</taxon>
        <taxon>Embryophyta</taxon>
        <taxon>Tracheophyta</taxon>
        <taxon>Spermatophyta</taxon>
        <taxon>Magnoliopsida</taxon>
        <taxon>eudicotyledons</taxon>
        <taxon>Gunneridae</taxon>
        <taxon>Pentapetalae</taxon>
        <taxon>rosids</taxon>
        <taxon>fabids</taxon>
        <taxon>Malpighiales</taxon>
        <taxon>Rhizophoraceae</taxon>
        <taxon>Rhizophora</taxon>
    </lineage>
</organism>